<gene>
    <name evidence="1" type="ORF">E2C01_075665</name>
</gene>
<evidence type="ECO:0000313" key="2">
    <source>
        <dbReference type="Proteomes" id="UP000324222"/>
    </source>
</evidence>
<sequence>MWSQKDKVKTLHIGAKQSIRTHENLSYYRFYIPSHTWFMQVNISNCRMLERIYDHNSGERMFRWCVRSLFLEARSLPIYNTESGVTNLTEGGGYVFTETRPYADAYYYLLVDTEGETGLDITIQTRECGNAFRKTKAHIREVKSSQYTETSSQQEVELIRTSTPINITVSVSSNSPHLLPHVPEDADHHGEPQDKGHQCFPVLPLTRIKHASDFTDTFLIQGPEWYSTWLSVQRNLPVFTHLTLLPFTDIGGTLNINILMDELLTVSKCTALFVTSLFITTINFCRISCQY</sequence>
<reference evidence="1 2" key="1">
    <citation type="submission" date="2019-05" db="EMBL/GenBank/DDBJ databases">
        <title>Another draft genome of Portunus trituberculatus and its Hox gene families provides insights of decapod evolution.</title>
        <authorList>
            <person name="Jeong J.-H."/>
            <person name="Song I."/>
            <person name="Kim S."/>
            <person name="Choi T."/>
            <person name="Kim D."/>
            <person name="Ryu S."/>
            <person name="Kim W."/>
        </authorList>
    </citation>
    <scope>NUCLEOTIDE SEQUENCE [LARGE SCALE GENOMIC DNA]</scope>
    <source>
        <tissue evidence="1">Muscle</tissue>
    </source>
</reference>
<proteinExistence type="predicted"/>
<accession>A0A5B7IFM5</accession>
<dbReference type="OrthoDB" id="69646at2759"/>
<name>A0A5B7IFM5_PORTR</name>
<dbReference type="AlphaFoldDB" id="A0A5B7IFM5"/>
<comment type="caution">
    <text evidence="1">The sequence shown here is derived from an EMBL/GenBank/DDBJ whole genome shotgun (WGS) entry which is preliminary data.</text>
</comment>
<dbReference type="EMBL" id="VSRR010055815">
    <property type="protein sequence ID" value="MPC81065.1"/>
    <property type="molecule type" value="Genomic_DNA"/>
</dbReference>
<evidence type="ECO:0000313" key="1">
    <source>
        <dbReference type="EMBL" id="MPC81065.1"/>
    </source>
</evidence>
<organism evidence="1 2">
    <name type="scientific">Portunus trituberculatus</name>
    <name type="common">Swimming crab</name>
    <name type="synonym">Neptunus trituberculatus</name>
    <dbReference type="NCBI Taxonomy" id="210409"/>
    <lineage>
        <taxon>Eukaryota</taxon>
        <taxon>Metazoa</taxon>
        <taxon>Ecdysozoa</taxon>
        <taxon>Arthropoda</taxon>
        <taxon>Crustacea</taxon>
        <taxon>Multicrustacea</taxon>
        <taxon>Malacostraca</taxon>
        <taxon>Eumalacostraca</taxon>
        <taxon>Eucarida</taxon>
        <taxon>Decapoda</taxon>
        <taxon>Pleocyemata</taxon>
        <taxon>Brachyura</taxon>
        <taxon>Eubrachyura</taxon>
        <taxon>Portunoidea</taxon>
        <taxon>Portunidae</taxon>
        <taxon>Portuninae</taxon>
        <taxon>Portunus</taxon>
    </lineage>
</organism>
<dbReference type="Proteomes" id="UP000324222">
    <property type="component" value="Unassembled WGS sequence"/>
</dbReference>
<protein>
    <submittedName>
        <fullName evidence="1">Uncharacterized protein</fullName>
    </submittedName>
</protein>
<keyword evidence="2" id="KW-1185">Reference proteome</keyword>